<comment type="caution">
    <text evidence="2">The sequence shown here is derived from an EMBL/GenBank/DDBJ whole genome shotgun (WGS) entry which is preliminary data.</text>
</comment>
<accession>A0AAV6WPN4</accession>
<dbReference type="PANTHER" id="PTHR34222">
    <property type="entry name" value="GAG_PRE-INTEGRS DOMAIN-CONTAINING PROTEIN"/>
    <property type="match status" value="1"/>
</dbReference>
<keyword evidence="3" id="KW-1185">Reference proteome</keyword>
<dbReference type="EMBL" id="WHWC01000015">
    <property type="protein sequence ID" value="KAG8368955.1"/>
    <property type="molecule type" value="Genomic_DNA"/>
</dbReference>
<evidence type="ECO:0000313" key="2">
    <source>
        <dbReference type="EMBL" id="KAG8368955.1"/>
    </source>
</evidence>
<name>A0AAV6WPN4_9LAMI</name>
<dbReference type="Proteomes" id="UP000826271">
    <property type="component" value="Unassembled WGS sequence"/>
</dbReference>
<evidence type="ECO:0000313" key="3">
    <source>
        <dbReference type="Proteomes" id="UP000826271"/>
    </source>
</evidence>
<gene>
    <name evidence="2" type="ORF">BUALT_Bualt15G0100100</name>
</gene>
<evidence type="ECO:0000256" key="1">
    <source>
        <dbReference type="SAM" id="MobiDB-lite"/>
    </source>
</evidence>
<protein>
    <recommendedName>
        <fullName evidence="4">Retrotransposon gag domain-containing protein</fullName>
    </recommendedName>
</protein>
<feature type="compositionally biased region" description="Polar residues" evidence="1">
    <location>
        <begin position="177"/>
        <end position="188"/>
    </location>
</feature>
<sequence length="194" mass="22260">MPDSTSVSYNTWEVENSIVMAWLINLMEPNIGGLYLFYNTAKEIWDVVQEMYSDFENVAQSIEIRSTIRNTRQGLNTDLGEVHGCIPGKKPLPNLKEVFYEVRLEESRKKVMLALPKIISPDVVSQGPALVINCREGTNQHVQCHKDKQLRCDHCKPYHNKDTCWDIHYKPPDWKPRNQQKNNGTAYSGTDGHA</sequence>
<proteinExistence type="predicted"/>
<reference evidence="2" key="1">
    <citation type="submission" date="2019-10" db="EMBL/GenBank/DDBJ databases">
        <authorList>
            <person name="Zhang R."/>
            <person name="Pan Y."/>
            <person name="Wang J."/>
            <person name="Ma R."/>
            <person name="Yu S."/>
        </authorList>
    </citation>
    <scope>NUCLEOTIDE SEQUENCE</scope>
    <source>
        <strain evidence="2">LA-IB0</strain>
        <tissue evidence="2">Leaf</tissue>
    </source>
</reference>
<dbReference type="PANTHER" id="PTHR34222:SF40">
    <property type="match status" value="1"/>
</dbReference>
<organism evidence="2 3">
    <name type="scientific">Buddleja alternifolia</name>
    <dbReference type="NCBI Taxonomy" id="168488"/>
    <lineage>
        <taxon>Eukaryota</taxon>
        <taxon>Viridiplantae</taxon>
        <taxon>Streptophyta</taxon>
        <taxon>Embryophyta</taxon>
        <taxon>Tracheophyta</taxon>
        <taxon>Spermatophyta</taxon>
        <taxon>Magnoliopsida</taxon>
        <taxon>eudicotyledons</taxon>
        <taxon>Gunneridae</taxon>
        <taxon>Pentapetalae</taxon>
        <taxon>asterids</taxon>
        <taxon>lamiids</taxon>
        <taxon>Lamiales</taxon>
        <taxon>Scrophulariaceae</taxon>
        <taxon>Buddlejeae</taxon>
        <taxon>Buddleja</taxon>
    </lineage>
</organism>
<evidence type="ECO:0008006" key="4">
    <source>
        <dbReference type="Google" id="ProtNLM"/>
    </source>
</evidence>
<dbReference type="AlphaFoldDB" id="A0AAV6WPN4"/>
<feature type="region of interest" description="Disordered" evidence="1">
    <location>
        <begin position="173"/>
        <end position="194"/>
    </location>
</feature>